<gene>
    <name evidence="1" type="ORF">A2Y62_07590</name>
</gene>
<dbReference type="Proteomes" id="UP000178943">
    <property type="component" value="Unassembled WGS sequence"/>
</dbReference>
<evidence type="ECO:0000313" key="1">
    <source>
        <dbReference type="EMBL" id="OGF63142.1"/>
    </source>
</evidence>
<evidence type="ECO:0000313" key="2">
    <source>
        <dbReference type="Proteomes" id="UP000178943"/>
    </source>
</evidence>
<name>A0A1F5VI91_9BACT</name>
<organism evidence="1 2">
    <name type="scientific">Candidatus Fischerbacteria bacterium RBG_13_37_8</name>
    <dbReference type="NCBI Taxonomy" id="1817863"/>
    <lineage>
        <taxon>Bacteria</taxon>
        <taxon>Candidatus Fischeribacteriota</taxon>
    </lineage>
</organism>
<proteinExistence type="predicted"/>
<protein>
    <submittedName>
        <fullName evidence="1">Uncharacterized protein</fullName>
    </submittedName>
</protein>
<comment type="caution">
    <text evidence="1">The sequence shown here is derived from an EMBL/GenBank/DDBJ whole genome shotgun (WGS) entry which is preliminary data.</text>
</comment>
<accession>A0A1F5VI91</accession>
<dbReference type="EMBL" id="MFGW01000168">
    <property type="protein sequence ID" value="OGF63142.1"/>
    <property type="molecule type" value="Genomic_DNA"/>
</dbReference>
<dbReference type="AlphaFoldDB" id="A0A1F5VI91"/>
<reference evidence="1 2" key="1">
    <citation type="journal article" date="2016" name="Nat. Commun.">
        <title>Thousands of microbial genomes shed light on interconnected biogeochemical processes in an aquifer system.</title>
        <authorList>
            <person name="Anantharaman K."/>
            <person name="Brown C.T."/>
            <person name="Hug L.A."/>
            <person name="Sharon I."/>
            <person name="Castelle C.J."/>
            <person name="Probst A.J."/>
            <person name="Thomas B.C."/>
            <person name="Singh A."/>
            <person name="Wilkins M.J."/>
            <person name="Karaoz U."/>
            <person name="Brodie E.L."/>
            <person name="Williams K.H."/>
            <person name="Hubbard S.S."/>
            <person name="Banfield J.F."/>
        </authorList>
    </citation>
    <scope>NUCLEOTIDE SEQUENCE [LARGE SCALE GENOMIC DNA]</scope>
</reference>
<sequence length="75" mass="9126">MNLFSMKHKIERARHRKEEGNGWDAGMNFTTGFLMQMRCNYFSNQLMNYLSYKIWLPDLDRIRNFCLILWKSINS</sequence>